<feature type="compositionally biased region" description="Basic and acidic residues" evidence="3">
    <location>
        <begin position="359"/>
        <end position="368"/>
    </location>
</feature>
<keyword evidence="6" id="KW-1185">Reference proteome</keyword>
<dbReference type="PROSITE" id="PS51257">
    <property type="entry name" value="PROKAR_LIPOPROTEIN"/>
    <property type="match status" value="1"/>
</dbReference>
<evidence type="ECO:0000313" key="6">
    <source>
        <dbReference type="Proteomes" id="UP001370348"/>
    </source>
</evidence>
<keyword evidence="1" id="KW-0378">Hydrolase</keyword>
<accession>A0ABZ2LK62</accession>
<evidence type="ECO:0000256" key="1">
    <source>
        <dbReference type="ARBA" id="ARBA00022801"/>
    </source>
</evidence>
<feature type="region of interest" description="Disordered" evidence="3">
    <location>
        <begin position="611"/>
        <end position="636"/>
    </location>
</feature>
<dbReference type="InterPro" id="IPR002933">
    <property type="entry name" value="Peptidase_M20"/>
</dbReference>
<name>A0ABZ2LK62_9BACT</name>
<evidence type="ECO:0000256" key="2">
    <source>
        <dbReference type="ARBA" id="ARBA00022833"/>
    </source>
</evidence>
<keyword evidence="2" id="KW-0862">Zinc</keyword>
<evidence type="ECO:0000256" key="4">
    <source>
        <dbReference type="SAM" id="SignalP"/>
    </source>
</evidence>
<evidence type="ECO:0000313" key="5">
    <source>
        <dbReference type="EMBL" id="WXB11132.1"/>
    </source>
</evidence>
<evidence type="ECO:0000256" key="3">
    <source>
        <dbReference type="SAM" id="MobiDB-lite"/>
    </source>
</evidence>
<organism evidence="5 6">
    <name type="scientific">Pendulispora albinea</name>
    <dbReference type="NCBI Taxonomy" id="2741071"/>
    <lineage>
        <taxon>Bacteria</taxon>
        <taxon>Pseudomonadati</taxon>
        <taxon>Myxococcota</taxon>
        <taxon>Myxococcia</taxon>
        <taxon>Myxococcales</taxon>
        <taxon>Sorangiineae</taxon>
        <taxon>Pendulisporaceae</taxon>
        <taxon>Pendulispora</taxon>
    </lineage>
</organism>
<feature type="region of interest" description="Disordered" evidence="3">
    <location>
        <begin position="351"/>
        <end position="370"/>
    </location>
</feature>
<reference evidence="5 6" key="1">
    <citation type="submission" date="2021-12" db="EMBL/GenBank/DDBJ databases">
        <title>Discovery of the Pendulisporaceae a myxobacterial family with distinct sporulation behavior and unique specialized metabolism.</title>
        <authorList>
            <person name="Garcia R."/>
            <person name="Popoff A."/>
            <person name="Bader C.D."/>
            <person name="Loehr J."/>
            <person name="Walesch S."/>
            <person name="Walt C."/>
            <person name="Boldt J."/>
            <person name="Bunk B."/>
            <person name="Haeckl F.J.F.P.J."/>
            <person name="Gunesch A.P."/>
            <person name="Birkelbach J."/>
            <person name="Nuebel U."/>
            <person name="Pietschmann T."/>
            <person name="Bach T."/>
            <person name="Mueller R."/>
        </authorList>
    </citation>
    <scope>NUCLEOTIDE SEQUENCE [LARGE SCALE GENOMIC DNA]</scope>
    <source>
        <strain evidence="5 6">MSr11954</strain>
    </source>
</reference>
<feature type="chain" id="PRO_5047550574" evidence="4">
    <location>
        <begin position="25"/>
        <end position="636"/>
    </location>
</feature>
<dbReference type="EMBL" id="CP089984">
    <property type="protein sequence ID" value="WXB11132.1"/>
    <property type="molecule type" value="Genomic_DNA"/>
</dbReference>
<dbReference type="PANTHER" id="PTHR43808:SF8">
    <property type="entry name" value="PEPTIDASE M20 DIMERISATION DOMAIN-CONTAINING PROTEIN"/>
    <property type="match status" value="1"/>
</dbReference>
<gene>
    <name evidence="5" type="ORF">LZC94_25035</name>
</gene>
<dbReference type="Gene3D" id="3.40.630.10">
    <property type="entry name" value="Zn peptidases"/>
    <property type="match status" value="2"/>
</dbReference>
<protein>
    <submittedName>
        <fullName evidence="5">M20/M25/M40 family metallo-hydrolase</fullName>
    </submittedName>
</protein>
<keyword evidence="4" id="KW-0732">Signal</keyword>
<dbReference type="RefSeq" id="WP_394820746.1">
    <property type="nucleotide sequence ID" value="NZ_CP089984.1"/>
</dbReference>
<feature type="signal peptide" evidence="4">
    <location>
        <begin position="1"/>
        <end position="24"/>
    </location>
</feature>
<dbReference type="PANTHER" id="PTHR43808">
    <property type="entry name" value="ACETYLORNITHINE DEACETYLASE"/>
    <property type="match status" value="1"/>
</dbReference>
<proteinExistence type="predicted"/>
<feature type="compositionally biased region" description="Basic and acidic residues" evidence="3">
    <location>
        <begin position="624"/>
        <end position="636"/>
    </location>
</feature>
<dbReference type="SUPFAM" id="SSF53187">
    <property type="entry name" value="Zn-dependent exopeptidases"/>
    <property type="match status" value="1"/>
</dbReference>
<sequence length="636" mass="69158">MSMIGKRALGWSSLVALTVGVACSSDPDNPGNPPNNVDACANIEAQVASQQAFESLARFVAVETHRTGDQDPNEAKVIENVKKLEAALQAEIDDFNKGQKDKLEPFNWQTDDWAPGADHPNFRVFGVRFGRGPHKVGISTHLDTVPPGDKNVWEPFTLKRDNRLNPRTGKTEEYWVGRGSIDDKGPAISSLQALKAIAKKYDGSKLLDAVTVELFFDTSEETTSSTAAYFKAKPAEEPDLAVIFDASWCIRAEKGVERPVFTINRDAALNKKVWVDSLTSGEGPANQIPDTVTAVIKADTSGASDLNKLATEIVDRYNQYQFDDPTYRRAELIVDKSKLGDPAPQLTLTTKVKGAQHGSRPDENRKDGANPLVSLTNFVAYLVREGKVADNDVGRMSKFIEWNWGTRVFGEVRPGANYRQDDVLKKSDDVFQEGNGTSYAITRFYTLSSVISLRVDIRYALGHHSVAWDGKTEGYVGPDTPANKSNFQGIFTSLVTQFNTAAGAGPALALEKTTTGAIPDIRLPGGASFSRISDAYRAVMNQPCPARAIGGGTDAKGHTNFIAAGALFDNNFGPPVNFHGLSEAAPVSDLQLSTKIICKFLDEEVKNSPNVKQSLKVQSAKTPWHTESHSGGEDLH</sequence>
<feature type="compositionally biased region" description="Polar residues" evidence="3">
    <location>
        <begin position="611"/>
        <end position="621"/>
    </location>
</feature>
<dbReference type="Proteomes" id="UP001370348">
    <property type="component" value="Chromosome"/>
</dbReference>
<dbReference type="Pfam" id="PF01546">
    <property type="entry name" value="Peptidase_M20"/>
    <property type="match status" value="1"/>
</dbReference>
<dbReference type="InterPro" id="IPR050072">
    <property type="entry name" value="Peptidase_M20A"/>
</dbReference>